<keyword evidence="3" id="KW-1185">Reference proteome</keyword>
<protein>
    <submittedName>
        <fullName evidence="2">Uncharacterized protein</fullName>
    </submittedName>
</protein>
<comment type="caution">
    <text evidence="2">The sequence shown here is derived from an EMBL/GenBank/DDBJ whole genome shotgun (WGS) entry which is preliminary data.</text>
</comment>
<reference evidence="2 3" key="1">
    <citation type="submission" date="2019-07" db="EMBL/GenBank/DDBJ databases">
        <title>Draft genome assembly of a fouling barnacle, Amphibalanus amphitrite (Darwin, 1854): The first reference genome for Thecostraca.</title>
        <authorList>
            <person name="Kim W."/>
        </authorList>
    </citation>
    <scope>NUCLEOTIDE SEQUENCE [LARGE SCALE GENOMIC DNA]</scope>
    <source>
        <strain evidence="2">SNU_AA5</strain>
        <tissue evidence="2">Soma without cirri and trophi</tissue>
    </source>
</reference>
<accession>A0A6A4VXT6</accession>
<sequence>MSKVNMTKARPPEPRLPPLSMSGLYRALDYEYRHPATLHPVIPQERRPAPTGHSCQPAVLDQRRRAAQLQRFLGEAAAGPAPTAVPGSAGAGAEPGSERGVGCAGRPAAPAPAPSRLDRLAAAVRESRRQPRVEGADLDQALAGRHPLHETARRLLQRVKEDNELLQLPAGRRAGSSGAGSAGRSLAAGGRRGHLTSARVGGDERERRKRMFSILYQ</sequence>
<organism evidence="2 3">
    <name type="scientific">Amphibalanus amphitrite</name>
    <name type="common">Striped barnacle</name>
    <name type="synonym">Balanus amphitrite</name>
    <dbReference type="NCBI Taxonomy" id="1232801"/>
    <lineage>
        <taxon>Eukaryota</taxon>
        <taxon>Metazoa</taxon>
        <taxon>Ecdysozoa</taxon>
        <taxon>Arthropoda</taxon>
        <taxon>Crustacea</taxon>
        <taxon>Multicrustacea</taxon>
        <taxon>Cirripedia</taxon>
        <taxon>Thoracica</taxon>
        <taxon>Thoracicalcarea</taxon>
        <taxon>Balanomorpha</taxon>
        <taxon>Balanoidea</taxon>
        <taxon>Balanidae</taxon>
        <taxon>Amphibalaninae</taxon>
        <taxon>Amphibalanus</taxon>
    </lineage>
</organism>
<name>A0A6A4VXT6_AMPAM</name>
<proteinExistence type="predicted"/>
<dbReference type="EMBL" id="VIIS01001477">
    <property type="protein sequence ID" value="KAF0297679.1"/>
    <property type="molecule type" value="Genomic_DNA"/>
</dbReference>
<feature type="region of interest" description="Disordered" evidence="1">
    <location>
        <begin position="169"/>
        <end position="217"/>
    </location>
</feature>
<evidence type="ECO:0000256" key="1">
    <source>
        <dbReference type="SAM" id="MobiDB-lite"/>
    </source>
</evidence>
<evidence type="ECO:0000313" key="3">
    <source>
        <dbReference type="Proteomes" id="UP000440578"/>
    </source>
</evidence>
<dbReference type="Proteomes" id="UP000440578">
    <property type="component" value="Unassembled WGS sequence"/>
</dbReference>
<feature type="compositionally biased region" description="Low complexity" evidence="1">
    <location>
        <begin position="75"/>
        <end position="95"/>
    </location>
</feature>
<feature type="region of interest" description="Disordered" evidence="1">
    <location>
        <begin position="75"/>
        <end position="116"/>
    </location>
</feature>
<feature type="region of interest" description="Disordered" evidence="1">
    <location>
        <begin position="1"/>
        <end position="20"/>
    </location>
</feature>
<dbReference type="AlphaFoldDB" id="A0A6A4VXT6"/>
<evidence type="ECO:0000313" key="2">
    <source>
        <dbReference type="EMBL" id="KAF0297679.1"/>
    </source>
</evidence>
<gene>
    <name evidence="2" type="ORF">FJT64_004886</name>
</gene>